<gene>
    <name evidence="1" type="primary">SLC12A6_0</name>
    <name evidence="1" type="ORF">CM83_105545</name>
</gene>
<reference evidence="1" key="1">
    <citation type="journal article" date="2014" name="PLoS ONE">
        <title>Transcriptome-Based Identification of ABC Transporters in the Western Tarnished Plant Bug Lygus hesperus.</title>
        <authorList>
            <person name="Hull J.J."/>
            <person name="Chaney K."/>
            <person name="Geib S.M."/>
            <person name="Fabrick J.A."/>
            <person name="Brent C.S."/>
            <person name="Walsh D."/>
            <person name="Lavine L.C."/>
        </authorList>
    </citation>
    <scope>NUCLEOTIDE SEQUENCE</scope>
</reference>
<protein>
    <submittedName>
        <fullName evidence="1">Solute carrier family 12 member 6</fullName>
    </submittedName>
</protein>
<accession>A0A0A9XCQ0</accession>
<dbReference type="AlphaFoldDB" id="A0A0A9XCQ0"/>
<feature type="non-terminal residue" evidence="1">
    <location>
        <position position="137"/>
    </location>
</feature>
<feature type="non-terminal residue" evidence="1">
    <location>
        <position position="1"/>
    </location>
</feature>
<name>A0A0A9XCQ0_LYGHE</name>
<reference evidence="1" key="2">
    <citation type="submission" date="2014-07" db="EMBL/GenBank/DDBJ databases">
        <authorList>
            <person name="Hull J."/>
        </authorList>
    </citation>
    <scope>NUCLEOTIDE SEQUENCE</scope>
</reference>
<organism evidence="1">
    <name type="scientific">Lygus hesperus</name>
    <name type="common">Western plant bug</name>
    <dbReference type="NCBI Taxonomy" id="30085"/>
    <lineage>
        <taxon>Eukaryota</taxon>
        <taxon>Metazoa</taxon>
        <taxon>Ecdysozoa</taxon>
        <taxon>Arthropoda</taxon>
        <taxon>Hexapoda</taxon>
        <taxon>Insecta</taxon>
        <taxon>Pterygota</taxon>
        <taxon>Neoptera</taxon>
        <taxon>Paraneoptera</taxon>
        <taxon>Hemiptera</taxon>
        <taxon>Heteroptera</taxon>
        <taxon>Panheteroptera</taxon>
        <taxon>Cimicomorpha</taxon>
        <taxon>Miridae</taxon>
        <taxon>Mirini</taxon>
        <taxon>Lygus</taxon>
    </lineage>
</organism>
<evidence type="ECO:0000313" key="1">
    <source>
        <dbReference type="EMBL" id="JAG14870.1"/>
    </source>
</evidence>
<sequence length="137" mass="16286">EDEARVSSLQHSRIKWTENDEKFYAKKLKNNMANLKLVGLKPKEKVESLIEVVKNSSFMGSGGKRKEIRSLKNRDQWFDWECEKFRKRALKFHSILRKHESDYARILYTKSRGSYKALIKTKEAKYHDDLADEFTKL</sequence>
<dbReference type="EMBL" id="GBHO01028734">
    <property type="protein sequence ID" value="JAG14870.1"/>
    <property type="molecule type" value="Transcribed_RNA"/>
</dbReference>
<proteinExistence type="predicted"/>